<evidence type="ECO:0000313" key="3">
    <source>
        <dbReference type="Proteomes" id="UP000698800"/>
    </source>
</evidence>
<evidence type="ECO:0000313" key="2">
    <source>
        <dbReference type="EMBL" id="KAH0536965.1"/>
    </source>
</evidence>
<dbReference type="PANTHER" id="PTHR24148:SF73">
    <property type="entry name" value="HET DOMAIN PROTEIN (AFU_ORTHOLOGUE AFUA_8G01020)"/>
    <property type="match status" value="1"/>
</dbReference>
<feature type="domain" description="Heterokaryon incompatibility" evidence="1">
    <location>
        <begin position="83"/>
        <end position="229"/>
    </location>
</feature>
<accession>A0A9P8HYT7</accession>
<proteinExistence type="predicted"/>
<evidence type="ECO:0000259" key="1">
    <source>
        <dbReference type="Pfam" id="PF06985"/>
    </source>
</evidence>
<dbReference type="AlphaFoldDB" id="A0A9P8HYT7"/>
<dbReference type="PANTHER" id="PTHR24148">
    <property type="entry name" value="ANKYRIN REPEAT DOMAIN-CONTAINING PROTEIN 39 HOMOLOG-RELATED"/>
    <property type="match status" value="1"/>
</dbReference>
<sequence>MATIAILRAFIDLFDVFRGRVLASIWPTRQEFTSNGTESTEGELYKYLPLGTTEIRLLQVVKRPFSGIHYNLVPEPLNNAPAYEAISYTWGTSAKADHITIDGKRLMVTRNVRELLEWSASVWHPTTLWIDSICINQADIGEKEQQVQLMRRIYERASEIIIWLGNPPESKNVVGFLMYLYYQLLSHDGSDDEMRARIERAGRAGRPWWPNLDKFFGHRYWSRVWIVQELAVAKTITIVYGGYPMPWAQFIHIFRKLLVQPWPSLLLQAQIVQPTGSTMNGQRHILTLASIRRRIQSESTIPLSEIMTLCSTSKATDVRDKVYALQGLVGTMAVIPDYSKSPTAVYQETARYILTHENSLNYLCLAGTGYGGREDFPSWAVDWEHRSNTAMPAPLGSTTSKLYRASSGSKQVPREQGSNQITLKGVMIDTIQDMGVQVTSFAADTHGDIVNQQLPEIFRWHQEAKAKAHASATVQDRYGQDLPEAFWRTLVGGVDHPTQPASPDLSQSYASWCRVHDFMHTRYSEIRRAADPPADELSQDAFAEAFENDVLRDMSSPAFARQFPQLSVDIQRCAGFTLAFGGCGARRKFATTRSGYMALVPPAAKIKDSVVIFLGASTPFVLRADGESVDEAGGGQVYRLVGECYVHGLMDGRVFDGEQEVRTFTLR</sequence>
<reference evidence="2" key="1">
    <citation type="submission" date="2021-03" db="EMBL/GenBank/DDBJ databases">
        <title>Comparative genomics and phylogenomic investigation of the class Geoglossomycetes provide insights into ecological specialization and systematics.</title>
        <authorList>
            <person name="Melie T."/>
            <person name="Pirro S."/>
            <person name="Miller A.N."/>
            <person name="Quandt A."/>
        </authorList>
    </citation>
    <scope>NUCLEOTIDE SEQUENCE</scope>
    <source>
        <strain evidence="2">GBOQ0MN5Z8</strain>
    </source>
</reference>
<dbReference type="Proteomes" id="UP000698800">
    <property type="component" value="Unassembled WGS sequence"/>
</dbReference>
<name>A0A9P8HYT7_9PEZI</name>
<dbReference type="InterPro" id="IPR010730">
    <property type="entry name" value="HET"/>
</dbReference>
<dbReference type="Pfam" id="PF06985">
    <property type="entry name" value="HET"/>
    <property type="match status" value="1"/>
</dbReference>
<dbReference type="InterPro" id="IPR052895">
    <property type="entry name" value="HetReg/Transcr_Mod"/>
</dbReference>
<dbReference type="Pfam" id="PF26639">
    <property type="entry name" value="Het-6_barrel"/>
    <property type="match status" value="1"/>
</dbReference>
<comment type="caution">
    <text evidence="2">The sequence shown here is derived from an EMBL/GenBank/DDBJ whole genome shotgun (WGS) entry which is preliminary data.</text>
</comment>
<keyword evidence="3" id="KW-1185">Reference proteome</keyword>
<dbReference type="EMBL" id="JAGHQL010000170">
    <property type="protein sequence ID" value="KAH0536965.1"/>
    <property type="molecule type" value="Genomic_DNA"/>
</dbReference>
<dbReference type="OrthoDB" id="2157530at2759"/>
<organism evidence="2 3">
    <name type="scientific">Glutinoglossum americanum</name>
    <dbReference type="NCBI Taxonomy" id="1670608"/>
    <lineage>
        <taxon>Eukaryota</taxon>
        <taxon>Fungi</taxon>
        <taxon>Dikarya</taxon>
        <taxon>Ascomycota</taxon>
        <taxon>Pezizomycotina</taxon>
        <taxon>Geoglossomycetes</taxon>
        <taxon>Geoglossales</taxon>
        <taxon>Geoglossaceae</taxon>
        <taxon>Glutinoglossum</taxon>
    </lineage>
</organism>
<gene>
    <name evidence="2" type="ORF">FGG08_006193</name>
</gene>
<protein>
    <recommendedName>
        <fullName evidence="1">Heterokaryon incompatibility domain-containing protein</fullName>
    </recommendedName>
</protein>